<evidence type="ECO:0000256" key="1">
    <source>
        <dbReference type="SAM" id="MobiDB-lite"/>
    </source>
</evidence>
<dbReference type="AlphaFoldDB" id="A0A8X6PIF7"/>
<feature type="compositionally biased region" description="Polar residues" evidence="1">
    <location>
        <begin position="58"/>
        <end position="69"/>
    </location>
</feature>
<keyword evidence="3" id="KW-1185">Reference proteome</keyword>
<comment type="caution">
    <text evidence="2">The sequence shown here is derived from an EMBL/GenBank/DDBJ whole genome shotgun (WGS) entry which is preliminary data.</text>
</comment>
<protein>
    <submittedName>
        <fullName evidence="2">Uncharacterized protein</fullName>
    </submittedName>
</protein>
<accession>A0A8X6PIF7</accession>
<feature type="compositionally biased region" description="Basic and acidic residues" evidence="1">
    <location>
        <begin position="90"/>
        <end position="99"/>
    </location>
</feature>
<feature type="region of interest" description="Disordered" evidence="1">
    <location>
        <begin position="54"/>
        <end position="113"/>
    </location>
</feature>
<name>A0A8X6PIF7_NEPPI</name>
<gene>
    <name evidence="2" type="ORF">NPIL_248211</name>
</gene>
<dbReference type="Proteomes" id="UP000887013">
    <property type="component" value="Unassembled WGS sequence"/>
</dbReference>
<dbReference type="EMBL" id="BMAW01116919">
    <property type="protein sequence ID" value="GFT72758.1"/>
    <property type="molecule type" value="Genomic_DNA"/>
</dbReference>
<sequence>MFVVVICISPLPTAHQVRFVGLIHFYEQQSPLFSKIKPLEESDLERCNLEVHDHNNWAPPQSITLRQNTRGGGSIRGKKQSKNKNAPNERPCKNKEKGSRPPSFPPILLGMGA</sequence>
<reference evidence="2" key="1">
    <citation type="submission" date="2020-08" db="EMBL/GenBank/DDBJ databases">
        <title>Multicomponent nature underlies the extraordinary mechanical properties of spider dragline silk.</title>
        <authorList>
            <person name="Kono N."/>
            <person name="Nakamura H."/>
            <person name="Mori M."/>
            <person name="Yoshida Y."/>
            <person name="Ohtoshi R."/>
            <person name="Malay A.D."/>
            <person name="Moran D.A.P."/>
            <person name="Tomita M."/>
            <person name="Numata K."/>
            <person name="Arakawa K."/>
        </authorList>
    </citation>
    <scope>NUCLEOTIDE SEQUENCE</scope>
</reference>
<evidence type="ECO:0000313" key="2">
    <source>
        <dbReference type="EMBL" id="GFT72758.1"/>
    </source>
</evidence>
<evidence type="ECO:0000313" key="3">
    <source>
        <dbReference type="Proteomes" id="UP000887013"/>
    </source>
</evidence>
<organism evidence="2 3">
    <name type="scientific">Nephila pilipes</name>
    <name type="common">Giant wood spider</name>
    <name type="synonym">Nephila maculata</name>
    <dbReference type="NCBI Taxonomy" id="299642"/>
    <lineage>
        <taxon>Eukaryota</taxon>
        <taxon>Metazoa</taxon>
        <taxon>Ecdysozoa</taxon>
        <taxon>Arthropoda</taxon>
        <taxon>Chelicerata</taxon>
        <taxon>Arachnida</taxon>
        <taxon>Araneae</taxon>
        <taxon>Araneomorphae</taxon>
        <taxon>Entelegynae</taxon>
        <taxon>Araneoidea</taxon>
        <taxon>Nephilidae</taxon>
        <taxon>Nephila</taxon>
    </lineage>
</organism>
<proteinExistence type="predicted"/>